<dbReference type="PROSITE" id="PS50192">
    <property type="entry name" value="T_SNARE"/>
    <property type="match status" value="2"/>
</dbReference>
<dbReference type="CDD" id="cd15856">
    <property type="entry name" value="SNARE_SNAP29C"/>
    <property type="match status" value="1"/>
</dbReference>
<evidence type="ECO:0000313" key="6">
    <source>
        <dbReference type="RefSeq" id="XP_029638379.1"/>
    </source>
</evidence>
<dbReference type="GO" id="GO:0005886">
    <property type="term" value="C:plasma membrane"/>
    <property type="evidence" value="ECO:0007669"/>
    <property type="project" value="TreeGrafter"/>
</dbReference>
<dbReference type="GO" id="GO:0015031">
    <property type="term" value="P:protein transport"/>
    <property type="evidence" value="ECO:0007669"/>
    <property type="project" value="UniProtKB-KW"/>
</dbReference>
<evidence type="ECO:0000256" key="3">
    <source>
        <dbReference type="ARBA" id="ARBA00022927"/>
    </source>
</evidence>
<comment type="similarity">
    <text evidence="1">Belongs to the SNAP-25 family.</text>
</comment>
<evidence type="ECO:0000256" key="1">
    <source>
        <dbReference type="ARBA" id="ARBA00009480"/>
    </source>
</evidence>
<dbReference type="GO" id="GO:0098793">
    <property type="term" value="C:presynapse"/>
    <property type="evidence" value="ECO:0007669"/>
    <property type="project" value="GOC"/>
</dbReference>
<keyword evidence="5" id="KW-1185">Reference proteome</keyword>
<reference evidence="6" key="1">
    <citation type="submission" date="2025-08" db="UniProtKB">
        <authorList>
            <consortium name="RefSeq"/>
        </authorList>
    </citation>
    <scope>IDENTIFICATION</scope>
</reference>
<dbReference type="SMART" id="SM00397">
    <property type="entry name" value="t_SNARE"/>
    <property type="match status" value="2"/>
</dbReference>
<keyword evidence="2" id="KW-0813">Transport</keyword>
<protein>
    <submittedName>
        <fullName evidence="6">Synaptosomal-associated protein 29</fullName>
    </submittedName>
</protein>
<gene>
    <name evidence="6" type="primary">LOC115213510</name>
</gene>
<accession>A0A6P7SJ45</accession>
<dbReference type="FunFam" id="1.20.5.110:FF:000041">
    <property type="entry name" value="Synaptosomal-associated protein 29"/>
    <property type="match status" value="1"/>
</dbReference>
<name>A0A6P7SJ45_9MOLL</name>
<dbReference type="KEGG" id="osn:115213510"/>
<keyword evidence="3" id="KW-0653">Protein transport</keyword>
<dbReference type="AlphaFoldDB" id="A0A6P7SJ45"/>
<proteinExistence type="inferred from homology"/>
<dbReference type="SUPFAM" id="SSF58038">
    <property type="entry name" value="SNARE fusion complex"/>
    <property type="match status" value="2"/>
</dbReference>
<dbReference type="GO" id="GO:0016082">
    <property type="term" value="P:synaptic vesicle priming"/>
    <property type="evidence" value="ECO:0007669"/>
    <property type="project" value="TreeGrafter"/>
</dbReference>
<dbReference type="GO" id="GO:0005484">
    <property type="term" value="F:SNAP receptor activity"/>
    <property type="evidence" value="ECO:0007669"/>
    <property type="project" value="TreeGrafter"/>
</dbReference>
<dbReference type="GO" id="GO:0019905">
    <property type="term" value="F:syntaxin binding"/>
    <property type="evidence" value="ECO:0007669"/>
    <property type="project" value="TreeGrafter"/>
</dbReference>
<dbReference type="InterPro" id="IPR000727">
    <property type="entry name" value="T_SNARE_dom"/>
</dbReference>
<sequence>MMANKSNPFFVDDELDAEFLKGSRHPNRNQFGYDDDENPHQLLSKIEESEIRQLESTRNALASIYDSEQMGIATAEELLHQGEQLDNIERKTDSMSVTLTASQKHINNIKSVFGGIKNWWSRGSDKKLSETDSPPVRNSQLKEAVNSAEKIPRSVGGTQRKQELDDMYSDRPVDLDRKFLAGSRMADAQVPDQSRHVTNSQHEAKMNENLDLMSTGLSRLKGLASELGNEIEGQNLQLDRINTKVEGVDSLLQSQDKQLRRILRK</sequence>
<organism evidence="5 6">
    <name type="scientific">Octopus sinensis</name>
    <name type="common">East Asian common octopus</name>
    <dbReference type="NCBI Taxonomy" id="2607531"/>
    <lineage>
        <taxon>Eukaryota</taxon>
        <taxon>Metazoa</taxon>
        <taxon>Spiralia</taxon>
        <taxon>Lophotrochozoa</taxon>
        <taxon>Mollusca</taxon>
        <taxon>Cephalopoda</taxon>
        <taxon>Coleoidea</taxon>
        <taxon>Octopodiformes</taxon>
        <taxon>Octopoda</taxon>
        <taxon>Incirrata</taxon>
        <taxon>Octopodidae</taxon>
        <taxon>Octopus</taxon>
    </lineage>
</organism>
<dbReference type="GO" id="GO:0031201">
    <property type="term" value="C:SNARE complex"/>
    <property type="evidence" value="ECO:0007669"/>
    <property type="project" value="TreeGrafter"/>
</dbReference>
<evidence type="ECO:0000313" key="5">
    <source>
        <dbReference type="Proteomes" id="UP000515154"/>
    </source>
</evidence>
<keyword evidence="4" id="KW-0175">Coiled coil</keyword>
<dbReference type="RefSeq" id="XP_029638379.1">
    <property type="nucleotide sequence ID" value="XM_029782519.2"/>
</dbReference>
<evidence type="ECO:0000256" key="4">
    <source>
        <dbReference type="ARBA" id="ARBA00023054"/>
    </source>
</evidence>
<dbReference type="Proteomes" id="UP000515154">
    <property type="component" value="Linkage group LG6"/>
</dbReference>
<evidence type="ECO:0000256" key="2">
    <source>
        <dbReference type="ARBA" id="ARBA00022448"/>
    </source>
</evidence>
<dbReference type="PANTHER" id="PTHR19305">
    <property type="entry name" value="SYNAPTOSOMAL ASSOCIATED PROTEIN"/>
    <property type="match status" value="1"/>
</dbReference>
<dbReference type="Gene3D" id="1.20.5.110">
    <property type="match status" value="2"/>
</dbReference>
<dbReference type="PANTHER" id="PTHR19305:SF9">
    <property type="entry name" value="SYNAPTOSOMAL-ASSOCIATED PROTEIN 29"/>
    <property type="match status" value="1"/>
</dbReference>
<dbReference type="GO" id="GO:0031629">
    <property type="term" value="P:synaptic vesicle fusion to presynaptic active zone membrane"/>
    <property type="evidence" value="ECO:0007669"/>
    <property type="project" value="TreeGrafter"/>
</dbReference>